<dbReference type="InterPro" id="IPR003439">
    <property type="entry name" value="ABC_transporter-like_ATP-bd"/>
</dbReference>
<dbReference type="PANTHER" id="PTHR42788:SF7">
    <property type="entry name" value="NITRATE ABC TRANSPORTER ATP-BINDING PROTEIN"/>
    <property type="match status" value="1"/>
</dbReference>
<keyword evidence="4" id="KW-0547">Nucleotide-binding</keyword>
<dbReference type="GO" id="GO:0005524">
    <property type="term" value="F:ATP binding"/>
    <property type="evidence" value="ECO:0007669"/>
    <property type="project" value="UniProtKB-KW"/>
</dbReference>
<reference evidence="8 9" key="1">
    <citation type="submission" date="2016-11" db="EMBL/GenBank/DDBJ databases">
        <authorList>
            <person name="Jaros S."/>
            <person name="Januszkiewicz K."/>
            <person name="Wedrychowicz H."/>
        </authorList>
    </citation>
    <scope>NUCLEOTIDE SEQUENCE [LARGE SCALE GENOMIC DNA]</scope>
    <source>
        <strain evidence="8 9">DSM 21120</strain>
    </source>
</reference>
<organism evidence="8 9">
    <name type="scientific">Anaerosphaera aminiphila DSM 21120</name>
    <dbReference type="NCBI Taxonomy" id="1120995"/>
    <lineage>
        <taxon>Bacteria</taxon>
        <taxon>Bacillati</taxon>
        <taxon>Bacillota</taxon>
        <taxon>Tissierellia</taxon>
        <taxon>Tissierellales</taxon>
        <taxon>Peptoniphilaceae</taxon>
        <taxon>Anaerosphaera</taxon>
    </lineage>
</organism>
<evidence type="ECO:0000313" key="9">
    <source>
        <dbReference type="Proteomes" id="UP000184032"/>
    </source>
</evidence>
<feature type="domain" description="ABC transporter" evidence="7">
    <location>
        <begin position="2"/>
        <end position="249"/>
    </location>
</feature>
<dbReference type="OrthoDB" id="9776369at2"/>
<dbReference type="GO" id="GO:0005886">
    <property type="term" value="C:plasma membrane"/>
    <property type="evidence" value="ECO:0007669"/>
    <property type="project" value="UniProtKB-SubCell"/>
</dbReference>
<proteinExistence type="predicted"/>
<keyword evidence="6" id="KW-0472">Membrane</keyword>
<keyword evidence="9" id="KW-1185">Reference proteome</keyword>
<dbReference type="SUPFAM" id="SSF52540">
    <property type="entry name" value="P-loop containing nucleoside triphosphate hydrolases"/>
    <property type="match status" value="1"/>
</dbReference>
<evidence type="ECO:0000256" key="2">
    <source>
        <dbReference type="ARBA" id="ARBA00022448"/>
    </source>
</evidence>
<evidence type="ECO:0000259" key="7">
    <source>
        <dbReference type="PROSITE" id="PS50893"/>
    </source>
</evidence>
<sequence>MLKIENLNKTFYPGTPEEQKIFNNFSLEIEKNVCTTILGPNGCGKSTLFNLISGSIESDGGTITLKEKNIEKLSEEKRAIYIGKVSQDPSMGVSPSLNILENMSMALKKGEKFTFKKLVKNENLNFIVNKLKELDLGLEDKLTTQVKFLSGGQRQSLSLLMSTIKRPDLLLLDEHTAALDPKTSKLIMDKTVDLINKEKITTLMITHNLRHAIEYSKRIIMLNKGEIVLDINSKEITEEELTKFYNDNILESLKLVS</sequence>
<keyword evidence="2" id="KW-0813">Transport</keyword>
<evidence type="ECO:0000256" key="6">
    <source>
        <dbReference type="ARBA" id="ARBA00023136"/>
    </source>
</evidence>
<dbReference type="InterPro" id="IPR027417">
    <property type="entry name" value="P-loop_NTPase"/>
</dbReference>
<name>A0A1M5PCB9_9FIRM</name>
<evidence type="ECO:0000313" key="8">
    <source>
        <dbReference type="EMBL" id="SHG99396.1"/>
    </source>
</evidence>
<dbReference type="Proteomes" id="UP000184032">
    <property type="component" value="Unassembled WGS sequence"/>
</dbReference>
<dbReference type="PANTHER" id="PTHR42788">
    <property type="entry name" value="TAURINE IMPORT ATP-BINDING PROTEIN-RELATED"/>
    <property type="match status" value="1"/>
</dbReference>
<accession>A0A1M5PCB9</accession>
<comment type="subcellular location">
    <subcellularLocation>
        <location evidence="1">Cell membrane</location>
        <topology evidence="1">Peripheral membrane protein</topology>
    </subcellularLocation>
</comment>
<dbReference type="PROSITE" id="PS50893">
    <property type="entry name" value="ABC_TRANSPORTER_2"/>
    <property type="match status" value="1"/>
</dbReference>
<dbReference type="RefSeq" id="WP_073183025.1">
    <property type="nucleotide sequence ID" value="NZ_FQXI01000001.1"/>
</dbReference>
<evidence type="ECO:0000256" key="4">
    <source>
        <dbReference type="ARBA" id="ARBA00022741"/>
    </source>
</evidence>
<dbReference type="InterPro" id="IPR050166">
    <property type="entry name" value="ABC_transporter_ATP-bind"/>
</dbReference>
<keyword evidence="3" id="KW-1003">Cell membrane</keyword>
<dbReference type="SMART" id="SM00382">
    <property type="entry name" value="AAA"/>
    <property type="match status" value="1"/>
</dbReference>
<protein>
    <submittedName>
        <fullName evidence="8">Putative ABC transport system ATP-binding protein</fullName>
    </submittedName>
</protein>
<evidence type="ECO:0000256" key="5">
    <source>
        <dbReference type="ARBA" id="ARBA00022840"/>
    </source>
</evidence>
<gene>
    <name evidence="8" type="ORF">SAMN02745245_00269</name>
</gene>
<evidence type="ECO:0000256" key="3">
    <source>
        <dbReference type="ARBA" id="ARBA00022475"/>
    </source>
</evidence>
<dbReference type="Pfam" id="PF00005">
    <property type="entry name" value="ABC_tran"/>
    <property type="match status" value="1"/>
</dbReference>
<evidence type="ECO:0000256" key="1">
    <source>
        <dbReference type="ARBA" id="ARBA00004202"/>
    </source>
</evidence>
<dbReference type="Gene3D" id="3.40.50.300">
    <property type="entry name" value="P-loop containing nucleotide triphosphate hydrolases"/>
    <property type="match status" value="1"/>
</dbReference>
<keyword evidence="5 8" id="KW-0067">ATP-binding</keyword>
<dbReference type="STRING" id="1120995.SAMN02745245_00269"/>
<dbReference type="EMBL" id="FQXI01000001">
    <property type="protein sequence ID" value="SHG99396.1"/>
    <property type="molecule type" value="Genomic_DNA"/>
</dbReference>
<dbReference type="GO" id="GO:0016887">
    <property type="term" value="F:ATP hydrolysis activity"/>
    <property type="evidence" value="ECO:0007669"/>
    <property type="project" value="InterPro"/>
</dbReference>
<dbReference type="InterPro" id="IPR003593">
    <property type="entry name" value="AAA+_ATPase"/>
</dbReference>
<dbReference type="AlphaFoldDB" id="A0A1M5PCB9"/>